<dbReference type="PROSITE" id="PS51635">
    <property type="entry name" value="PNPLA"/>
    <property type="match status" value="1"/>
</dbReference>
<dbReference type="Pfam" id="PF01734">
    <property type="entry name" value="Patatin"/>
    <property type="match status" value="1"/>
</dbReference>
<gene>
    <name evidence="4" type="ORF">K5V21_05840</name>
</gene>
<feature type="active site" description="Nucleophile" evidence="2">
    <location>
        <position position="44"/>
    </location>
</feature>
<dbReference type="SUPFAM" id="SSF52151">
    <property type="entry name" value="FabD/lysophospholipase-like"/>
    <property type="match status" value="1"/>
</dbReference>
<keyword evidence="5" id="KW-1185">Reference proteome</keyword>
<evidence type="ECO:0000259" key="3">
    <source>
        <dbReference type="PROSITE" id="PS51635"/>
    </source>
</evidence>
<feature type="short sequence motif" description="DGA/G" evidence="2">
    <location>
        <begin position="169"/>
        <end position="171"/>
    </location>
</feature>
<dbReference type="Proteomes" id="UP001299068">
    <property type="component" value="Unassembled WGS sequence"/>
</dbReference>
<dbReference type="PANTHER" id="PTHR24138:SF10">
    <property type="entry name" value="PHOSPHOLIPASE A2"/>
    <property type="match status" value="1"/>
</dbReference>
<dbReference type="InterPro" id="IPR016035">
    <property type="entry name" value="Acyl_Trfase/lysoPLipase"/>
</dbReference>
<feature type="active site" description="Proton acceptor" evidence="2">
    <location>
        <position position="169"/>
    </location>
</feature>
<keyword evidence="2" id="KW-0442">Lipid degradation</keyword>
<dbReference type="EMBL" id="JAIKTU010000004">
    <property type="protein sequence ID" value="MBY0754974.1"/>
    <property type="molecule type" value="Genomic_DNA"/>
</dbReference>
<feature type="short sequence motif" description="GXSXG" evidence="2">
    <location>
        <begin position="42"/>
        <end position="46"/>
    </location>
</feature>
<feature type="short sequence motif" description="GXGXXG" evidence="2">
    <location>
        <begin position="11"/>
        <end position="16"/>
    </location>
</feature>
<dbReference type="PANTHER" id="PTHR24138">
    <property type="entry name" value="INTRACELLLAR PHOSPHOLIPASE A FAMILY"/>
    <property type="match status" value="1"/>
</dbReference>
<keyword evidence="2" id="KW-0378">Hydrolase</keyword>
<name>A0ABS7KVZ1_CLOSR</name>
<dbReference type="InterPro" id="IPR047156">
    <property type="entry name" value="Teg/CotR/CapV-like"/>
</dbReference>
<dbReference type="Gene3D" id="3.40.1090.10">
    <property type="entry name" value="Cytosolic phospholipase A2 catalytic domain"/>
    <property type="match status" value="1"/>
</dbReference>
<feature type="domain" description="PNPLA" evidence="3">
    <location>
        <begin position="7"/>
        <end position="182"/>
    </location>
</feature>
<evidence type="ECO:0000256" key="1">
    <source>
        <dbReference type="ARBA" id="ARBA00023098"/>
    </source>
</evidence>
<proteinExistence type="predicted"/>
<evidence type="ECO:0000313" key="4">
    <source>
        <dbReference type="EMBL" id="MBY0754974.1"/>
    </source>
</evidence>
<dbReference type="RefSeq" id="WP_221859876.1">
    <property type="nucleotide sequence ID" value="NZ_JAIKTU010000004.1"/>
</dbReference>
<dbReference type="InterPro" id="IPR002641">
    <property type="entry name" value="PNPLA_dom"/>
</dbReference>
<reference evidence="4 5" key="1">
    <citation type="journal article" date="2021" name="Cell Host Microbe">
        <title>in vivo commensal control of Clostridioides difficile virulence.</title>
        <authorList>
            <person name="Girinathan B.P."/>
            <person name="Dibenedetto N."/>
            <person name="Worley J.N."/>
            <person name="Peltier J."/>
            <person name="Arrieta-Ortiz M.L."/>
            <person name="Rupa Christinal Immanuel S."/>
            <person name="Lavin R."/>
            <person name="Delaney M.L."/>
            <person name="Cummins C."/>
            <person name="Hoffmann M."/>
            <person name="Luo Y."/>
            <person name="Gonzalez-Escalona N."/>
            <person name="Allard M."/>
            <person name="Onderdonk A.B."/>
            <person name="Gerber G.K."/>
            <person name="Sonenshein A.L."/>
            <person name="Baliga N."/>
            <person name="Dupuy B."/>
            <person name="Bry L."/>
        </authorList>
    </citation>
    <scope>NUCLEOTIDE SEQUENCE [LARGE SCALE GENOMIC DNA]</scope>
    <source>
        <strain evidence="4 5">DSM 599</strain>
    </source>
</reference>
<comment type="caution">
    <text evidence="4">The sequence shown here is derived from an EMBL/GenBank/DDBJ whole genome shotgun (WGS) entry which is preliminary data.</text>
</comment>
<keyword evidence="1 2" id="KW-0443">Lipid metabolism</keyword>
<protein>
    <submittedName>
        <fullName evidence="4">Patatin-like phospholipase family protein</fullName>
    </submittedName>
</protein>
<accession>A0ABS7KVZ1</accession>
<organism evidence="4 5">
    <name type="scientific">Clostridium sardiniense</name>
    <name type="common">Clostridium absonum</name>
    <dbReference type="NCBI Taxonomy" id="29369"/>
    <lineage>
        <taxon>Bacteria</taxon>
        <taxon>Bacillati</taxon>
        <taxon>Bacillota</taxon>
        <taxon>Clostridia</taxon>
        <taxon>Eubacteriales</taxon>
        <taxon>Clostridiaceae</taxon>
        <taxon>Clostridium</taxon>
    </lineage>
</organism>
<sequence length="304" mass="34622">MCAFRIVSFDGGGIRGALSARIFKRLCDRYPDILNKTDLYAGVSTGSLIALLLASGKDGDYVDNLYNYDNIKNIFTPNHLNIFRPKYSNKRLKNTINSVFDENYKLKDLDKYVFIPSFNVLGLDSKSWEPVFFNNISKDNRLSNYSVIDVALSSSAAPTYFPSHNGFIDGAVVTNMPTATALIQILKLYKSKLDFSDFRILSIGTGITPCSIKRDTSKWGIAQWAYNPFLKAKKPLVSILLNDTIPLEDMYCTELLKNNFFRINPILENEIEMDDYKKVNEMKKLASSLDLTKAYKYIENYFLK</sequence>
<evidence type="ECO:0000313" key="5">
    <source>
        <dbReference type="Proteomes" id="UP001299068"/>
    </source>
</evidence>
<evidence type="ECO:0000256" key="2">
    <source>
        <dbReference type="PROSITE-ProRule" id="PRU01161"/>
    </source>
</evidence>